<comment type="caution">
    <text evidence="3">The sequence shown here is derived from an EMBL/GenBank/DDBJ whole genome shotgun (WGS) entry which is preliminary data.</text>
</comment>
<evidence type="ECO:0000256" key="1">
    <source>
        <dbReference type="SAM" id="MobiDB-lite"/>
    </source>
</evidence>
<keyword evidence="2" id="KW-0732">Signal</keyword>
<dbReference type="Proteomes" id="UP001221208">
    <property type="component" value="Unassembled WGS sequence"/>
</dbReference>
<name>A0ABT5K1A2_9BURK</name>
<evidence type="ECO:0000256" key="2">
    <source>
        <dbReference type="SAM" id="SignalP"/>
    </source>
</evidence>
<feature type="compositionally biased region" description="Low complexity" evidence="1">
    <location>
        <begin position="38"/>
        <end position="52"/>
    </location>
</feature>
<protein>
    <recommendedName>
        <fullName evidence="5">DUF2946 domain-containing protein</fullName>
    </recommendedName>
</protein>
<organism evidence="3 4">
    <name type="scientific">Janthinobacterium fluminis</name>
    <dbReference type="NCBI Taxonomy" id="2987524"/>
    <lineage>
        <taxon>Bacteria</taxon>
        <taxon>Pseudomonadati</taxon>
        <taxon>Pseudomonadota</taxon>
        <taxon>Betaproteobacteria</taxon>
        <taxon>Burkholderiales</taxon>
        <taxon>Oxalobacteraceae</taxon>
        <taxon>Janthinobacterium</taxon>
    </lineage>
</organism>
<accession>A0ABT5K1A2</accession>
<dbReference type="RefSeq" id="WP_273670869.1">
    <property type="nucleotide sequence ID" value="NZ_JAQQXR010000004.1"/>
</dbReference>
<feature type="signal peptide" evidence="2">
    <location>
        <begin position="1"/>
        <end position="23"/>
    </location>
</feature>
<feature type="region of interest" description="Disordered" evidence="1">
    <location>
        <begin position="36"/>
        <end position="59"/>
    </location>
</feature>
<proteinExistence type="predicted"/>
<evidence type="ECO:0000313" key="4">
    <source>
        <dbReference type="Proteomes" id="UP001221208"/>
    </source>
</evidence>
<feature type="chain" id="PRO_5045210193" description="DUF2946 domain-containing protein" evidence="2">
    <location>
        <begin position="24"/>
        <end position="122"/>
    </location>
</feature>
<keyword evidence="4" id="KW-1185">Reference proteome</keyword>
<sequence>MNRIVARFLLWCLFAALPLQGFAAAIRMSGGHTPPPALQLHGAQLQQHMPAHSHADAAPAHHHDDASCSACSACCVGACAPPVWPMLPAIPFISSEVRLTPAPLLAGHIPEGLERPPRHAPA</sequence>
<gene>
    <name evidence="3" type="ORF">OIK44_11375</name>
</gene>
<evidence type="ECO:0000313" key="3">
    <source>
        <dbReference type="EMBL" id="MDC8758188.1"/>
    </source>
</evidence>
<dbReference type="EMBL" id="JAQQXR010000004">
    <property type="protein sequence ID" value="MDC8758188.1"/>
    <property type="molecule type" value="Genomic_DNA"/>
</dbReference>
<evidence type="ECO:0008006" key="5">
    <source>
        <dbReference type="Google" id="ProtNLM"/>
    </source>
</evidence>
<reference evidence="3 4" key="1">
    <citation type="submission" date="2022-10" db="EMBL/GenBank/DDBJ databases">
        <title>Janthinobacterium sp. hw3 Genome sequencing.</title>
        <authorList>
            <person name="Park S."/>
        </authorList>
    </citation>
    <scope>NUCLEOTIDE SEQUENCE [LARGE SCALE GENOMIC DNA]</scope>
    <source>
        <strain evidence="4">hw3</strain>
    </source>
</reference>